<dbReference type="RefSeq" id="WP_255037671.1">
    <property type="nucleotide sequence ID" value="NZ_RJUF01000046.1"/>
</dbReference>
<accession>A0AAE3KV78</accession>
<evidence type="ECO:0000313" key="1">
    <source>
        <dbReference type="EMBL" id="MCP9763911.1"/>
    </source>
</evidence>
<dbReference type="Proteomes" id="UP001204144">
    <property type="component" value="Unassembled WGS sequence"/>
</dbReference>
<keyword evidence="2" id="KW-1185">Reference proteome</keyword>
<evidence type="ECO:0000313" key="2">
    <source>
        <dbReference type="Proteomes" id="UP001204144"/>
    </source>
</evidence>
<dbReference type="AlphaFoldDB" id="A0AAE3KV78"/>
<dbReference type="EMBL" id="RJUF01000046">
    <property type="protein sequence ID" value="MCP9763911.1"/>
    <property type="molecule type" value="Genomic_DNA"/>
</dbReference>
<sequence length="117" mass="13650">MSAEELFVPEFLLAEIPIKDKSVQDDRLWIYSSKYVSLIEAYCEGFVVFVFPLNMIQKKFEYVNSDGVTETWNLVFVQNNVGFVDSEKNPVEVLDDAFHFLETYLTWEDINLDFGSE</sequence>
<protein>
    <submittedName>
        <fullName evidence="1">Uncharacterized protein</fullName>
    </submittedName>
</protein>
<gene>
    <name evidence="1" type="ORF">EGI31_13200</name>
</gene>
<name>A0AAE3KV78_9BACT</name>
<organism evidence="1 2">
    <name type="scientific">Lacihabitans soyangensis</name>
    <dbReference type="NCBI Taxonomy" id="869394"/>
    <lineage>
        <taxon>Bacteria</taxon>
        <taxon>Pseudomonadati</taxon>
        <taxon>Bacteroidota</taxon>
        <taxon>Cytophagia</taxon>
        <taxon>Cytophagales</taxon>
        <taxon>Leadbetterellaceae</taxon>
        <taxon>Lacihabitans</taxon>
    </lineage>
</organism>
<proteinExistence type="predicted"/>
<comment type="caution">
    <text evidence="1">The sequence shown here is derived from an EMBL/GenBank/DDBJ whole genome shotgun (WGS) entry which is preliminary data.</text>
</comment>
<reference evidence="1 2" key="1">
    <citation type="submission" date="2018-11" db="EMBL/GenBank/DDBJ databases">
        <title>Novel bacteria species description.</title>
        <authorList>
            <person name="Han J.-H."/>
        </authorList>
    </citation>
    <scope>NUCLEOTIDE SEQUENCE [LARGE SCALE GENOMIC DNA]</scope>
    <source>
        <strain evidence="1 2">KCTC23259</strain>
    </source>
</reference>